<gene>
    <name evidence="3" type="ORF">DFJ43DRAFT_422081</name>
</gene>
<evidence type="ECO:0000313" key="3">
    <source>
        <dbReference type="EMBL" id="KAJ3731334.1"/>
    </source>
</evidence>
<keyword evidence="4" id="KW-1185">Reference proteome</keyword>
<evidence type="ECO:0000313" key="4">
    <source>
        <dbReference type="Proteomes" id="UP001176059"/>
    </source>
</evidence>
<accession>A0AA38JAE1</accession>
<feature type="region of interest" description="Disordered" evidence="1">
    <location>
        <begin position="26"/>
        <end position="49"/>
    </location>
</feature>
<keyword evidence="2" id="KW-0732">Signal</keyword>
<feature type="compositionally biased region" description="Polar residues" evidence="1">
    <location>
        <begin position="35"/>
        <end position="48"/>
    </location>
</feature>
<name>A0AA38JAE1_9AGAR</name>
<dbReference type="AlphaFoldDB" id="A0AA38JAE1"/>
<feature type="signal peptide" evidence="2">
    <location>
        <begin position="1"/>
        <end position="19"/>
    </location>
</feature>
<proteinExistence type="predicted"/>
<dbReference type="Proteomes" id="UP001176059">
    <property type="component" value="Unassembled WGS sequence"/>
</dbReference>
<reference evidence="3" key="2">
    <citation type="journal article" date="2023" name="Proc. Natl. Acad. Sci. U.S.A.">
        <title>A global phylogenomic analysis of the shiitake genus Lentinula.</title>
        <authorList>
            <person name="Sierra-Patev S."/>
            <person name="Min B."/>
            <person name="Naranjo-Ortiz M."/>
            <person name="Looney B."/>
            <person name="Konkel Z."/>
            <person name="Slot J.C."/>
            <person name="Sakamoto Y."/>
            <person name="Steenwyk J.L."/>
            <person name="Rokas A."/>
            <person name="Carro J."/>
            <person name="Camarero S."/>
            <person name="Ferreira P."/>
            <person name="Molpeceres G."/>
            <person name="Ruiz-Duenas F.J."/>
            <person name="Serrano A."/>
            <person name="Henrissat B."/>
            <person name="Drula E."/>
            <person name="Hughes K.W."/>
            <person name="Mata J.L."/>
            <person name="Ishikawa N.K."/>
            <person name="Vargas-Isla R."/>
            <person name="Ushijima S."/>
            <person name="Smith C.A."/>
            <person name="Donoghue J."/>
            <person name="Ahrendt S."/>
            <person name="Andreopoulos W."/>
            <person name="He G."/>
            <person name="LaButti K."/>
            <person name="Lipzen A."/>
            <person name="Ng V."/>
            <person name="Riley R."/>
            <person name="Sandor L."/>
            <person name="Barry K."/>
            <person name="Martinez A.T."/>
            <person name="Xiao Y."/>
            <person name="Gibbons J.G."/>
            <person name="Terashima K."/>
            <person name="Grigoriev I.V."/>
            <person name="Hibbett D."/>
        </authorList>
    </citation>
    <scope>NUCLEOTIDE SEQUENCE</scope>
    <source>
        <strain evidence="3">ET3784</strain>
    </source>
</reference>
<organism evidence="3 4">
    <name type="scientific">Lentinula guzmanii</name>
    <dbReference type="NCBI Taxonomy" id="2804957"/>
    <lineage>
        <taxon>Eukaryota</taxon>
        <taxon>Fungi</taxon>
        <taxon>Dikarya</taxon>
        <taxon>Basidiomycota</taxon>
        <taxon>Agaricomycotina</taxon>
        <taxon>Agaricomycetes</taxon>
        <taxon>Agaricomycetidae</taxon>
        <taxon>Agaricales</taxon>
        <taxon>Marasmiineae</taxon>
        <taxon>Omphalotaceae</taxon>
        <taxon>Lentinula</taxon>
    </lineage>
</organism>
<reference evidence="3" key="1">
    <citation type="submission" date="2022-08" db="EMBL/GenBank/DDBJ databases">
        <authorList>
            <consortium name="DOE Joint Genome Institute"/>
            <person name="Min B."/>
            <person name="Sierra-Patev S."/>
            <person name="Naranjo-Ortiz M."/>
            <person name="Looney B."/>
            <person name="Konkel Z."/>
            <person name="Slot J.C."/>
            <person name="Sakamoto Y."/>
            <person name="Steenwyk J.L."/>
            <person name="Rokas A."/>
            <person name="Carro J."/>
            <person name="Camarero S."/>
            <person name="Ferreira P."/>
            <person name="Molpeceres G."/>
            <person name="Ruiz-duenas F.J."/>
            <person name="Serrano A."/>
            <person name="Henrissat B."/>
            <person name="Drula E."/>
            <person name="Hughes K.W."/>
            <person name="Mata J.L."/>
            <person name="Ishikawa N.K."/>
            <person name="Vargas-Isla R."/>
            <person name="Ushijima S."/>
            <person name="Smith C.A."/>
            <person name="Ahrendt S."/>
            <person name="Andreopoulos W."/>
            <person name="He G."/>
            <person name="LaButti K."/>
            <person name="Lipzen A."/>
            <person name="Ng V."/>
            <person name="Riley R."/>
            <person name="Sandor L."/>
            <person name="Barry K."/>
            <person name="Martinez A.T."/>
            <person name="Xiao Y."/>
            <person name="Gibbons J.G."/>
            <person name="Terashima K."/>
            <person name="Hibbett D.S."/>
            <person name="Grigoriev I.V."/>
        </authorList>
    </citation>
    <scope>NUCLEOTIDE SEQUENCE</scope>
    <source>
        <strain evidence="3">ET3784</strain>
    </source>
</reference>
<comment type="caution">
    <text evidence="3">The sequence shown here is derived from an EMBL/GenBank/DDBJ whole genome shotgun (WGS) entry which is preliminary data.</text>
</comment>
<sequence>MLSRLILLIVAASTIVVQCRPLFPSPPTRTRSKEAANSSAQPHPTDTRPSILLGWMPILKSKVEERENQGIPFDKYALDSFIFAAPSADLLEYESQVYELCKVKITHTGLETARRRRELIFTPNPQYTNDPQSLLRTMGLLVGENHLIYRIDNMMVFSKSDGKFLSQARKQRLLKLQEKKTLEFSDCTSEVTAEVAKWEELQIPYWPEGERVSA</sequence>
<evidence type="ECO:0000256" key="1">
    <source>
        <dbReference type="SAM" id="MobiDB-lite"/>
    </source>
</evidence>
<feature type="chain" id="PRO_5041406664" evidence="2">
    <location>
        <begin position="20"/>
        <end position="214"/>
    </location>
</feature>
<evidence type="ECO:0000256" key="2">
    <source>
        <dbReference type="SAM" id="SignalP"/>
    </source>
</evidence>
<protein>
    <submittedName>
        <fullName evidence="3">Uncharacterized protein</fullName>
    </submittedName>
</protein>
<dbReference type="EMBL" id="JANVFO010000031">
    <property type="protein sequence ID" value="KAJ3731334.1"/>
    <property type="molecule type" value="Genomic_DNA"/>
</dbReference>